<reference evidence="2" key="1">
    <citation type="journal article" date="2019" name="Int. J. Syst. Evol. Microbiol.">
        <title>The Global Catalogue of Microorganisms (GCM) 10K type strain sequencing project: providing services to taxonomists for standard genome sequencing and annotation.</title>
        <authorList>
            <consortium name="The Broad Institute Genomics Platform"/>
            <consortium name="The Broad Institute Genome Sequencing Center for Infectious Disease"/>
            <person name="Wu L."/>
            <person name="Ma J."/>
        </authorList>
    </citation>
    <scope>NUCLEOTIDE SEQUENCE [LARGE SCALE GENOMIC DNA]</scope>
    <source>
        <strain evidence="2">TBRC 4489</strain>
    </source>
</reference>
<dbReference type="Proteomes" id="UP001595850">
    <property type="component" value="Unassembled WGS sequence"/>
</dbReference>
<protein>
    <submittedName>
        <fullName evidence="1">Uncharacterized protein</fullName>
    </submittedName>
</protein>
<keyword evidence="2" id="KW-1185">Reference proteome</keyword>
<dbReference type="RefSeq" id="WP_377287100.1">
    <property type="nucleotide sequence ID" value="NZ_JBHSBM010000013.1"/>
</dbReference>
<evidence type="ECO:0000313" key="1">
    <source>
        <dbReference type="EMBL" id="MFC4058795.1"/>
    </source>
</evidence>
<sequence>MFRSGGKKRYLPVLAAVVALVVGWLTLQSGSPSAEPLPRIAWEGGPAYYRAYPAAEAAGWSKDTFFPIGVWFESVREEKDVLTDKAAGLNTYVALTEDSDTALIRKHGMWAITDRPLAGAGAETVGWLIADEADMWAGAGDGEWTGKKIGEGEPCAQPDKPCGYTAMRTLKDRLPKGDGRMHYANYGKGVAMWETEAEAEKFVNGYTDVTSTDLYWYTDPAVCKEAEHFLGLPGAQCPRAANYGLLMDKERKLDAMDGKRQPIYAFIEVGWPMEDGRTEIKPEQLRGAVMQSLIHEARGIIYFNHNFGGPCVSQHVLRDCYPQTRAAVTEVNRQITQLAPVLNTQSYAHAFGAGLDTMLKEHDGSYYVFAMVEQGSGPGERTLALPPPLASAGSVEVLFEERTIPVEGGRFTDAFAAEHTAHIYKITP</sequence>
<gene>
    <name evidence="1" type="ORF">ACFOWE_10845</name>
</gene>
<evidence type="ECO:0000313" key="2">
    <source>
        <dbReference type="Proteomes" id="UP001595850"/>
    </source>
</evidence>
<name>A0ABV8I723_9ACTN</name>
<dbReference type="EMBL" id="JBHSBM010000013">
    <property type="protein sequence ID" value="MFC4058795.1"/>
    <property type="molecule type" value="Genomic_DNA"/>
</dbReference>
<comment type="caution">
    <text evidence="1">The sequence shown here is derived from an EMBL/GenBank/DDBJ whole genome shotgun (WGS) entry which is preliminary data.</text>
</comment>
<proteinExistence type="predicted"/>
<accession>A0ABV8I723</accession>
<organism evidence="1 2">
    <name type="scientific">Planomonospora corallina</name>
    <dbReference type="NCBI Taxonomy" id="1806052"/>
    <lineage>
        <taxon>Bacteria</taxon>
        <taxon>Bacillati</taxon>
        <taxon>Actinomycetota</taxon>
        <taxon>Actinomycetes</taxon>
        <taxon>Streptosporangiales</taxon>
        <taxon>Streptosporangiaceae</taxon>
        <taxon>Planomonospora</taxon>
    </lineage>
</organism>